<comment type="similarity">
    <text evidence="2 8">Belongs to the class-V pyridoxal-phosphate-dependent aminotransferase family. Csd subfamily.</text>
</comment>
<name>A0A8H2PXS4_9MICO</name>
<dbReference type="InterPro" id="IPR010970">
    <property type="entry name" value="Cys_dSase_SufS"/>
</dbReference>
<accession>A0A8H2PXS4</accession>
<organism evidence="10 11">
    <name type="scientific">Rhodoglobus vestalii</name>
    <dbReference type="NCBI Taxonomy" id="193384"/>
    <lineage>
        <taxon>Bacteria</taxon>
        <taxon>Bacillati</taxon>
        <taxon>Actinomycetota</taxon>
        <taxon>Actinomycetes</taxon>
        <taxon>Micrococcales</taxon>
        <taxon>Microbacteriaceae</taxon>
        <taxon>Rhodoglobus</taxon>
    </lineage>
</organism>
<dbReference type="GO" id="GO:0030170">
    <property type="term" value="F:pyridoxal phosphate binding"/>
    <property type="evidence" value="ECO:0007669"/>
    <property type="project" value="UniProtKB-UniRule"/>
</dbReference>
<sequence length="473" mass="50006">MSTAEGLHPGLTSPTVADNALGRAFTRLESAAIRSDFAVLSRSVSNGKPLVYLDSGATSHKPRQVLDAERAFYEQRNSVVHRGAHQLAEEATDAFESARETVAQFIGAQSREVVFTKNATEAINLVAYAFSNAAATGAMDGVNPAIAARFALGEGDEIVITEMEHHANLIPWQELVRRTGATLRWIGVTDDGRLDLADLNTVITDRTKVVAFTHVSNVVGTTNPVAAIVDRAREVGALTVLDACQSVPHLAVDVVDLGVDFLAFSGHKMLGPMGVGVLWGRYELLATMPPFLTGGSMIETVRMEGSTYAAPPQRFEAGVPMVAQAVGLAAACDYLTGVGMPRVTAHELALTEALLAGLAIRPWVRVIGPVDGRDRSGAVSFVVDGVHAHDVGQILDDAGVAVRVGHHCAWPLHQRLKVPATTRASFGLYNTGAEVETLLSALDQVAALFGVTAFASTATVRGMLSGEREEGAS</sequence>
<comment type="function">
    <text evidence="8">Catalyzes the removal of elemental sulfur and selenium atoms from L-cysteine, L-cystine, L-selenocysteine, and L-selenocystine to produce L-alanine.</text>
</comment>
<dbReference type="PANTHER" id="PTHR43586">
    <property type="entry name" value="CYSTEINE DESULFURASE"/>
    <property type="match status" value="1"/>
</dbReference>
<dbReference type="Gene3D" id="3.90.1150.10">
    <property type="entry name" value="Aspartate Aminotransferase, domain 1"/>
    <property type="match status" value="1"/>
</dbReference>
<dbReference type="GO" id="GO:0031071">
    <property type="term" value="F:cysteine desulfurase activity"/>
    <property type="evidence" value="ECO:0007669"/>
    <property type="project" value="UniProtKB-UniRule"/>
</dbReference>
<protein>
    <recommendedName>
        <fullName evidence="3 8">Cysteine desulfurase</fullName>
        <ecNumber evidence="3 8">2.8.1.7</ecNumber>
    </recommendedName>
</protein>
<evidence type="ECO:0000313" key="10">
    <source>
        <dbReference type="EMBL" id="TQO19584.1"/>
    </source>
</evidence>
<dbReference type="InterPro" id="IPR015424">
    <property type="entry name" value="PyrdxlP-dep_Trfase"/>
</dbReference>
<dbReference type="InterPro" id="IPR015421">
    <property type="entry name" value="PyrdxlP-dep_Trfase_major"/>
</dbReference>
<dbReference type="NCBIfam" id="TIGR01979">
    <property type="entry name" value="sufS"/>
    <property type="match status" value="1"/>
</dbReference>
<dbReference type="PANTHER" id="PTHR43586:SF8">
    <property type="entry name" value="CYSTEINE DESULFURASE 1, CHLOROPLASTIC"/>
    <property type="match status" value="1"/>
</dbReference>
<dbReference type="GO" id="GO:0006534">
    <property type="term" value="P:cysteine metabolic process"/>
    <property type="evidence" value="ECO:0007669"/>
    <property type="project" value="UniProtKB-UniRule"/>
</dbReference>
<dbReference type="Pfam" id="PF00266">
    <property type="entry name" value="Aminotran_5"/>
    <property type="match status" value="1"/>
</dbReference>
<proteinExistence type="inferred from homology"/>
<evidence type="ECO:0000313" key="11">
    <source>
        <dbReference type="Proteomes" id="UP000316560"/>
    </source>
</evidence>
<reference evidence="10 11" key="1">
    <citation type="submission" date="2019-06" db="EMBL/GenBank/DDBJ databases">
        <title>Sequencing the genomes of 1000 actinobacteria strains.</title>
        <authorList>
            <person name="Klenk H.-P."/>
        </authorList>
    </citation>
    <scope>NUCLEOTIDE SEQUENCE [LARGE SCALE GENOMIC DNA]</scope>
    <source>
        <strain evidence="10 11">DSM 21947</strain>
    </source>
</reference>
<evidence type="ECO:0000256" key="8">
    <source>
        <dbReference type="RuleBase" id="RU004506"/>
    </source>
</evidence>
<dbReference type="Gene3D" id="3.40.640.10">
    <property type="entry name" value="Type I PLP-dependent aspartate aminotransferase-like (Major domain)"/>
    <property type="match status" value="1"/>
</dbReference>
<keyword evidence="11" id="KW-1185">Reference proteome</keyword>
<evidence type="ECO:0000256" key="3">
    <source>
        <dbReference type="ARBA" id="ARBA00012239"/>
    </source>
</evidence>
<dbReference type="InterPro" id="IPR000192">
    <property type="entry name" value="Aminotrans_V_dom"/>
</dbReference>
<dbReference type="CDD" id="cd06453">
    <property type="entry name" value="SufS_like"/>
    <property type="match status" value="1"/>
</dbReference>
<evidence type="ECO:0000256" key="1">
    <source>
        <dbReference type="ARBA" id="ARBA00001933"/>
    </source>
</evidence>
<keyword evidence="4 8" id="KW-0808">Transferase</keyword>
<dbReference type="InterPro" id="IPR015422">
    <property type="entry name" value="PyrdxlP-dep_Trfase_small"/>
</dbReference>
<dbReference type="Proteomes" id="UP000316560">
    <property type="component" value="Unassembled WGS sequence"/>
</dbReference>
<evidence type="ECO:0000256" key="6">
    <source>
        <dbReference type="ARBA" id="ARBA00050776"/>
    </source>
</evidence>
<feature type="domain" description="Aminotransferase class V" evidence="9">
    <location>
        <begin position="51"/>
        <end position="438"/>
    </location>
</feature>
<dbReference type="EC" id="2.8.1.7" evidence="3 8"/>
<comment type="caution">
    <text evidence="10">The sequence shown here is derived from an EMBL/GenBank/DDBJ whole genome shotgun (WGS) entry which is preliminary data.</text>
</comment>
<dbReference type="PROSITE" id="PS00595">
    <property type="entry name" value="AA_TRANSFER_CLASS_5"/>
    <property type="match status" value="1"/>
</dbReference>
<evidence type="ECO:0000256" key="4">
    <source>
        <dbReference type="ARBA" id="ARBA00022679"/>
    </source>
</evidence>
<comment type="cofactor">
    <cofactor evidence="1 7">
        <name>pyridoxal 5'-phosphate</name>
        <dbReference type="ChEBI" id="CHEBI:597326"/>
    </cofactor>
</comment>
<gene>
    <name evidence="10" type="ORF">FB472_1151</name>
</gene>
<comment type="catalytic activity">
    <reaction evidence="6 8">
        <text>(sulfur carrier)-H + L-cysteine = (sulfur carrier)-SH + L-alanine</text>
        <dbReference type="Rhea" id="RHEA:43892"/>
        <dbReference type="Rhea" id="RHEA-COMP:14737"/>
        <dbReference type="Rhea" id="RHEA-COMP:14739"/>
        <dbReference type="ChEBI" id="CHEBI:29917"/>
        <dbReference type="ChEBI" id="CHEBI:35235"/>
        <dbReference type="ChEBI" id="CHEBI:57972"/>
        <dbReference type="ChEBI" id="CHEBI:64428"/>
        <dbReference type="EC" id="2.8.1.7"/>
    </reaction>
</comment>
<dbReference type="InterPro" id="IPR020578">
    <property type="entry name" value="Aminotrans_V_PyrdxlP_BS"/>
</dbReference>
<dbReference type="AlphaFoldDB" id="A0A8H2PXS4"/>
<evidence type="ECO:0000256" key="5">
    <source>
        <dbReference type="ARBA" id="ARBA00022898"/>
    </source>
</evidence>
<dbReference type="SUPFAM" id="SSF53383">
    <property type="entry name" value="PLP-dependent transferases"/>
    <property type="match status" value="1"/>
</dbReference>
<evidence type="ECO:0000259" key="9">
    <source>
        <dbReference type="Pfam" id="PF00266"/>
    </source>
</evidence>
<dbReference type="EMBL" id="VFRA01000001">
    <property type="protein sequence ID" value="TQO19584.1"/>
    <property type="molecule type" value="Genomic_DNA"/>
</dbReference>
<evidence type="ECO:0000256" key="7">
    <source>
        <dbReference type="RuleBase" id="RU004504"/>
    </source>
</evidence>
<keyword evidence="5 8" id="KW-0663">Pyridoxal phosphate</keyword>
<evidence type="ECO:0000256" key="2">
    <source>
        <dbReference type="ARBA" id="ARBA00010447"/>
    </source>
</evidence>